<dbReference type="GO" id="GO:0005634">
    <property type="term" value="C:nucleus"/>
    <property type="evidence" value="ECO:0007669"/>
    <property type="project" value="TreeGrafter"/>
</dbReference>
<evidence type="ECO:0000256" key="1">
    <source>
        <dbReference type="ARBA" id="ARBA00010098"/>
    </source>
</evidence>
<evidence type="ECO:0008006" key="4">
    <source>
        <dbReference type="Google" id="ProtNLM"/>
    </source>
</evidence>
<dbReference type="AlphaFoldDB" id="A0A2T7PZ58"/>
<gene>
    <name evidence="2" type="ORF">C0Q70_01318</name>
</gene>
<evidence type="ECO:0000313" key="3">
    <source>
        <dbReference type="Proteomes" id="UP000245119"/>
    </source>
</evidence>
<dbReference type="STRING" id="400727.A0A2T7PZ58"/>
<comment type="caution">
    <text evidence="2">The sequence shown here is derived from an EMBL/GenBank/DDBJ whole genome shotgun (WGS) entry which is preliminary data.</text>
</comment>
<dbReference type="OrthoDB" id="26970at2759"/>
<accession>A0A2T7PZ58</accession>
<dbReference type="PANTHER" id="PTHR12790:SF0">
    <property type="entry name" value="RNA POLYMERASE I-SPECIFIC TRANSCRIPTION INITIATION FACTOR RRN3-RELATED"/>
    <property type="match status" value="1"/>
</dbReference>
<protein>
    <recommendedName>
        <fullName evidence="4">RNA polymerase I-specific transcription initiation factor RRN3</fullName>
    </recommendedName>
</protein>
<reference evidence="2 3" key="1">
    <citation type="submission" date="2018-04" db="EMBL/GenBank/DDBJ databases">
        <title>The genome of golden apple snail Pomacea canaliculata provides insight into stress tolerance and invasive adaptation.</title>
        <authorList>
            <person name="Liu C."/>
            <person name="Liu B."/>
            <person name="Ren Y."/>
            <person name="Zhang Y."/>
            <person name="Wang H."/>
            <person name="Li S."/>
            <person name="Jiang F."/>
            <person name="Yin L."/>
            <person name="Zhang G."/>
            <person name="Qian W."/>
            <person name="Fan W."/>
        </authorList>
    </citation>
    <scope>NUCLEOTIDE SEQUENCE [LARGE SCALE GENOMIC DNA]</scope>
    <source>
        <strain evidence="2">SZHN2017</strain>
        <tissue evidence="2">Muscle</tissue>
    </source>
</reference>
<dbReference type="GO" id="GO:0001181">
    <property type="term" value="F:RNA polymerase I general transcription initiation factor activity"/>
    <property type="evidence" value="ECO:0007669"/>
    <property type="project" value="InterPro"/>
</dbReference>
<dbReference type="Proteomes" id="UP000245119">
    <property type="component" value="Linkage Group LG1"/>
</dbReference>
<feature type="non-terminal residue" evidence="2">
    <location>
        <position position="533"/>
    </location>
</feature>
<name>A0A2T7PZ58_POMCA</name>
<dbReference type="GO" id="GO:0001042">
    <property type="term" value="F:RNA polymerase I core binding"/>
    <property type="evidence" value="ECO:0007669"/>
    <property type="project" value="TreeGrafter"/>
</dbReference>
<dbReference type="Pfam" id="PF05327">
    <property type="entry name" value="RRN3"/>
    <property type="match status" value="1"/>
</dbReference>
<organism evidence="2 3">
    <name type="scientific">Pomacea canaliculata</name>
    <name type="common">Golden apple snail</name>
    <dbReference type="NCBI Taxonomy" id="400727"/>
    <lineage>
        <taxon>Eukaryota</taxon>
        <taxon>Metazoa</taxon>
        <taxon>Spiralia</taxon>
        <taxon>Lophotrochozoa</taxon>
        <taxon>Mollusca</taxon>
        <taxon>Gastropoda</taxon>
        <taxon>Caenogastropoda</taxon>
        <taxon>Architaenioglossa</taxon>
        <taxon>Ampullarioidea</taxon>
        <taxon>Ampullariidae</taxon>
        <taxon>Pomacea</taxon>
    </lineage>
</organism>
<dbReference type="EMBL" id="PZQS01000001">
    <property type="protein sequence ID" value="PVD38698.1"/>
    <property type="molecule type" value="Genomic_DNA"/>
</dbReference>
<keyword evidence="3" id="KW-1185">Reference proteome</keyword>
<dbReference type="PANTHER" id="PTHR12790">
    <property type="entry name" value="TRANSCRIPTION INITIATION FACTOR IA RRN3"/>
    <property type="match status" value="1"/>
</dbReference>
<comment type="similarity">
    <text evidence="1">Belongs to the RRN3 family.</text>
</comment>
<evidence type="ECO:0000313" key="2">
    <source>
        <dbReference type="EMBL" id="PVD38698.1"/>
    </source>
</evidence>
<sequence>MEQLKDMNQSVTDFTEDIHTILLRQNENTKKKYDTLLSLVANLETKPKIAMDYLKQLRGNVILLGKEHEKLVGTLMYFPWADQDEDVVTEYQAFLLNLVSAHPYYLRACIKMVIRHFFPAIAAETPNQSMSQNGYQFDAERSRDARFIRAHYLLQSLAKIVPSTRSILVPLLGDSFPFVTRDVFTHKSYTRNVLQVMQYLPDLRLQLLELIVDRMLRLDVRASRKDIEEAEFSINAEMDHVNFVCGEKVQQKCYQEITYSMKHEEAERLDTMMDLVLAHIYHTCYPSGQDDWEETKKLFRELLFVFDKLIFITHASNHTQFLLFYICSFKQPLCERFIEYLWGKTNASTTQTIFRKSAAGYIASFLTRASFLNISTVKSALELMMQWANKYLQQVGSESHADFTHHSPFYAVCQTIFYVFCVWGHQLFESHLGFRWIESLKFQDLVHSKLNPLRFCQPFICKTFASLMRMHQLTYCDTKIENNSRYSFGVVDEVLPAMYSFDPYLLKKSLKWIKPLYRGHNEILHYFEETDKE</sequence>
<dbReference type="InterPro" id="IPR007991">
    <property type="entry name" value="RNA_pol_I_trans_ini_fac_RRN3"/>
</dbReference>
<dbReference type="GO" id="GO:0006361">
    <property type="term" value="P:transcription initiation at RNA polymerase I promoter"/>
    <property type="evidence" value="ECO:0007669"/>
    <property type="project" value="InterPro"/>
</dbReference>
<proteinExistence type="inferred from homology"/>